<evidence type="ECO:0000313" key="7">
    <source>
        <dbReference type="EMBL" id="AFK45132.1"/>
    </source>
</evidence>
<dbReference type="OrthoDB" id="431557at2759"/>
<reference evidence="9" key="7">
    <citation type="submission" date="2015-04" db="UniProtKB">
        <authorList>
            <consortium name="EnsemblPlants"/>
        </authorList>
    </citation>
    <scope>IDENTIFICATION</scope>
    <source>
        <strain evidence="9">cv. Jemalong A17</strain>
    </source>
</reference>
<evidence type="ECO:0000256" key="1">
    <source>
        <dbReference type="ARBA" id="ARBA00022942"/>
    </source>
</evidence>
<name>Q2HWA9_MEDTR</name>
<reference evidence="6 10" key="6">
    <citation type="journal article" date="2014" name="BMC Genomics">
        <title>An improved genome release (version Mt4.0) for the model legume Medicago truncatula.</title>
        <authorList>
            <person name="Tang H."/>
            <person name="Krishnakumar V."/>
            <person name="Bidwell S."/>
            <person name="Rosen B."/>
            <person name="Chan A."/>
            <person name="Zhou S."/>
            <person name="Gentzbittel L."/>
            <person name="Childs K.L."/>
            <person name="Yandell M."/>
            <person name="Gundlach H."/>
            <person name="Mayer K.F."/>
            <person name="Schwartz D.C."/>
            <person name="Town C.D."/>
        </authorList>
    </citation>
    <scope>GENOME REANNOTATION</scope>
    <source>
        <strain evidence="9 10">cv. Jemalong A17</strain>
    </source>
</reference>
<dbReference type="GO" id="GO:0016787">
    <property type="term" value="F:hydrolase activity"/>
    <property type="evidence" value="ECO:0007669"/>
    <property type="project" value="UniProtKB-KW"/>
</dbReference>
<dbReference type="Pfam" id="PF00227">
    <property type="entry name" value="Proteasome"/>
    <property type="match status" value="1"/>
</dbReference>
<dbReference type="InterPro" id="IPR050115">
    <property type="entry name" value="Proteasome_alpha"/>
</dbReference>
<dbReference type="HOGENOM" id="CLU_827347_0_0_1"/>
<reference evidence="7" key="5">
    <citation type="submission" date="2012-05" db="EMBL/GenBank/DDBJ databases">
        <authorList>
            <person name="Krishnakumar V."/>
            <person name="Cheung F."/>
            <person name="Xiao Y."/>
            <person name="Chan A."/>
            <person name="Moskal W.A."/>
            <person name="Town C.D."/>
        </authorList>
    </citation>
    <scope>NUCLEOTIDE SEQUENCE</scope>
</reference>
<feature type="compositionally biased region" description="Basic and acidic residues" evidence="3">
    <location>
        <begin position="37"/>
        <end position="60"/>
    </location>
</feature>
<gene>
    <name evidence="9" type="primary">11415996</name>
    <name evidence="6" type="ordered locus">MTR_6g013300</name>
    <name evidence="4" type="ORF">MtrDRAFT_AC147482g22v2</name>
    <name evidence="8" type="ORF">MtrunA17_Chr6g0453891</name>
</gene>
<dbReference type="SUPFAM" id="SSF56235">
    <property type="entry name" value="N-terminal nucleophile aminohydrolases (Ntn hydrolases)"/>
    <property type="match status" value="1"/>
</dbReference>
<dbReference type="KEGG" id="mtr:11415996"/>
<dbReference type="Proteomes" id="UP000002051">
    <property type="component" value="Chromosome 6"/>
</dbReference>
<organism evidence="4">
    <name type="scientific">Medicago truncatula</name>
    <name type="common">Barrel medic</name>
    <name type="synonym">Medicago tribuloides</name>
    <dbReference type="NCBI Taxonomy" id="3880"/>
    <lineage>
        <taxon>Eukaryota</taxon>
        <taxon>Viridiplantae</taxon>
        <taxon>Streptophyta</taxon>
        <taxon>Embryophyta</taxon>
        <taxon>Tracheophyta</taxon>
        <taxon>Spermatophyta</taxon>
        <taxon>Magnoliopsida</taxon>
        <taxon>eudicotyledons</taxon>
        <taxon>Gunneridae</taxon>
        <taxon>Pentapetalae</taxon>
        <taxon>rosids</taxon>
        <taxon>fabids</taxon>
        <taxon>Fabales</taxon>
        <taxon>Fabaceae</taxon>
        <taxon>Papilionoideae</taxon>
        <taxon>50 kb inversion clade</taxon>
        <taxon>NPAAA clade</taxon>
        <taxon>Hologalegina</taxon>
        <taxon>IRL clade</taxon>
        <taxon>Trifolieae</taxon>
        <taxon>Medicago</taxon>
    </lineage>
</organism>
<keyword evidence="8" id="KW-0378">Hydrolase</keyword>
<dbReference type="Gene3D" id="3.60.20.10">
    <property type="entry name" value="Glutamine Phosphoribosylpyrophosphate, subunit 1, domain 1"/>
    <property type="match status" value="1"/>
</dbReference>
<reference evidence="4" key="1">
    <citation type="submission" date="2004-11" db="EMBL/GenBank/DDBJ databases">
        <authorList>
            <person name="Town C.D."/>
        </authorList>
    </citation>
    <scope>NUCLEOTIDE SEQUENCE</scope>
</reference>
<protein>
    <submittedName>
        <fullName evidence="4">20S proteasome, A and B subunits</fullName>
    </submittedName>
    <submittedName>
        <fullName evidence="6">Proteasome subunit beta protein</fullName>
    </submittedName>
    <submittedName>
        <fullName evidence="8">Putative proteasome endopeptidase complex</fullName>
        <ecNumber evidence="8">3.4.25.1</ecNumber>
    </submittedName>
</protein>
<reference evidence="6 10" key="4">
    <citation type="journal article" date="2011" name="Nature">
        <title>The Medicago genome provides insight into the evolution of rhizobial symbioses.</title>
        <authorList>
            <person name="Young N.D."/>
            <person name="Debelle F."/>
            <person name="Oldroyd G.E."/>
            <person name="Geurts R."/>
            <person name="Cannon S.B."/>
            <person name="Udvardi M.K."/>
            <person name="Benedito V.A."/>
            <person name="Mayer K.F."/>
            <person name="Gouzy J."/>
            <person name="Schoof H."/>
            <person name="Van de Peer Y."/>
            <person name="Proost S."/>
            <person name="Cook D.R."/>
            <person name="Meyers B.C."/>
            <person name="Spannagl M."/>
            <person name="Cheung F."/>
            <person name="De Mita S."/>
            <person name="Krishnakumar V."/>
            <person name="Gundlach H."/>
            <person name="Zhou S."/>
            <person name="Mudge J."/>
            <person name="Bharti A.K."/>
            <person name="Murray J.D."/>
            <person name="Naoumkina M.A."/>
            <person name="Rosen B."/>
            <person name="Silverstein K.A."/>
            <person name="Tang H."/>
            <person name="Rombauts S."/>
            <person name="Zhao P.X."/>
            <person name="Zhou P."/>
            <person name="Barbe V."/>
            <person name="Bardou P."/>
            <person name="Bechner M."/>
            <person name="Bellec A."/>
            <person name="Berger A."/>
            <person name="Berges H."/>
            <person name="Bidwell S."/>
            <person name="Bisseling T."/>
            <person name="Choisne N."/>
            <person name="Couloux A."/>
            <person name="Denny R."/>
            <person name="Deshpande S."/>
            <person name="Dai X."/>
            <person name="Doyle J.J."/>
            <person name="Dudez A.M."/>
            <person name="Farmer A.D."/>
            <person name="Fouteau S."/>
            <person name="Franken C."/>
            <person name="Gibelin C."/>
            <person name="Gish J."/>
            <person name="Goldstein S."/>
            <person name="Gonzalez A.J."/>
            <person name="Green P.J."/>
            <person name="Hallab A."/>
            <person name="Hartog M."/>
            <person name="Hua A."/>
            <person name="Humphray S.J."/>
            <person name="Jeong D.H."/>
            <person name="Jing Y."/>
            <person name="Jocker A."/>
            <person name="Kenton S.M."/>
            <person name="Kim D.J."/>
            <person name="Klee K."/>
            <person name="Lai H."/>
            <person name="Lang C."/>
            <person name="Lin S."/>
            <person name="Macmil S.L."/>
            <person name="Magdelenat G."/>
            <person name="Matthews L."/>
            <person name="McCorrison J."/>
            <person name="Monaghan E.L."/>
            <person name="Mun J.H."/>
            <person name="Najar F.Z."/>
            <person name="Nicholson C."/>
            <person name="Noirot C."/>
            <person name="O'Bleness M."/>
            <person name="Paule C.R."/>
            <person name="Poulain J."/>
            <person name="Prion F."/>
            <person name="Qin B."/>
            <person name="Qu C."/>
            <person name="Retzel E.F."/>
            <person name="Riddle C."/>
            <person name="Sallet E."/>
            <person name="Samain S."/>
            <person name="Samson N."/>
            <person name="Sanders I."/>
            <person name="Saurat O."/>
            <person name="Scarpelli C."/>
            <person name="Schiex T."/>
            <person name="Segurens B."/>
            <person name="Severin A.J."/>
            <person name="Sherrier D.J."/>
            <person name="Shi R."/>
            <person name="Sims S."/>
            <person name="Singer S.R."/>
            <person name="Sinharoy S."/>
            <person name="Sterck L."/>
            <person name="Viollet A."/>
            <person name="Wang B.B."/>
            <person name="Wang K."/>
            <person name="Wang M."/>
            <person name="Wang X."/>
            <person name="Warfsmann J."/>
            <person name="Weissenbach J."/>
            <person name="White D.D."/>
            <person name="White J.D."/>
            <person name="Wiley G.B."/>
            <person name="Wincker P."/>
            <person name="Xing Y."/>
            <person name="Yang L."/>
            <person name="Yao Z."/>
            <person name="Ying F."/>
            <person name="Zhai J."/>
            <person name="Zhou L."/>
            <person name="Zuber A."/>
            <person name="Denarie J."/>
            <person name="Dixon R.A."/>
            <person name="May G.D."/>
            <person name="Schwartz D.C."/>
            <person name="Rogers J."/>
            <person name="Quetier F."/>
            <person name="Town C.D."/>
            <person name="Roe B.A."/>
        </authorList>
    </citation>
    <scope>NUCLEOTIDE SEQUENCE [LARGE SCALE GENOMIC DNA]</scope>
    <source>
        <strain evidence="6">A17</strain>
        <strain evidence="9 10">cv. Jemalong A17</strain>
    </source>
</reference>
<evidence type="ECO:0000313" key="4">
    <source>
        <dbReference type="EMBL" id="ABD32505.1"/>
    </source>
</evidence>
<evidence type="ECO:0000313" key="5">
    <source>
        <dbReference type="EMBL" id="ACJ84887.1"/>
    </source>
</evidence>
<dbReference type="GO" id="GO:0019773">
    <property type="term" value="C:proteasome core complex, alpha-subunit complex"/>
    <property type="evidence" value="ECO:0000318"/>
    <property type="project" value="GO_Central"/>
</dbReference>
<evidence type="ECO:0000313" key="6">
    <source>
        <dbReference type="EMBL" id="AES74804.1"/>
    </source>
</evidence>
<dbReference type="EMBL" id="BT052225">
    <property type="protein sequence ID" value="ACJ84887.1"/>
    <property type="molecule type" value="mRNA"/>
</dbReference>
<keyword evidence="2" id="KW-0175">Coiled coil</keyword>
<accession>Q2HWA9</accession>
<dbReference type="Gramene" id="rna34367">
    <property type="protein sequence ID" value="RHN50112.1"/>
    <property type="gene ID" value="gene34367"/>
</dbReference>
<dbReference type="EMBL" id="BT145338">
    <property type="protein sequence ID" value="AFK45132.1"/>
    <property type="molecule type" value="mRNA"/>
</dbReference>
<dbReference type="AlphaFoldDB" id="Q2HWA9"/>
<reference evidence="5" key="3">
    <citation type="submission" date="2008-12" db="EMBL/GenBank/DDBJ databases">
        <title>Medicago truncatula full length cdna cloning project.</title>
        <authorList>
            <person name="Moskal W."/>
            <person name="Chan A."/>
            <person name="Cheung F."/>
            <person name="Xiao Y."/>
            <person name="Town C.D."/>
        </authorList>
    </citation>
    <scope>NUCLEOTIDE SEQUENCE</scope>
</reference>
<dbReference type="GO" id="GO:0005634">
    <property type="term" value="C:nucleus"/>
    <property type="evidence" value="ECO:0000318"/>
    <property type="project" value="GO_Central"/>
</dbReference>
<dbReference type="EnsemblPlants" id="AES74804">
    <property type="protein sequence ID" value="AES74804"/>
    <property type="gene ID" value="MTR_6g013300"/>
</dbReference>
<keyword evidence="10" id="KW-1185">Reference proteome</keyword>
<reference evidence="11" key="8">
    <citation type="journal article" date="2018" name="Nat. Plants">
        <title>Whole-genome landscape of Medicago truncatula symbiotic genes.</title>
        <authorList>
            <person name="Pecrix Y."/>
            <person name="Staton S.E."/>
            <person name="Sallet E."/>
            <person name="Lelandais-Briere C."/>
            <person name="Moreau S."/>
            <person name="Carrere S."/>
            <person name="Blein T."/>
            <person name="Jardinaud M.F."/>
            <person name="Latrasse D."/>
            <person name="Zouine M."/>
            <person name="Zahm M."/>
            <person name="Kreplak J."/>
            <person name="Mayjonade B."/>
            <person name="Satge C."/>
            <person name="Perez M."/>
            <person name="Cauet S."/>
            <person name="Marande W."/>
            <person name="Chantry-Darmon C."/>
            <person name="Lopez-Roques C."/>
            <person name="Bouchez O."/>
            <person name="Berard A."/>
            <person name="Debelle F."/>
            <person name="Munos S."/>
            <person name="Bendahmane A."/>
            <person name="Berges H."/>
            <person name="Niebel A."/>
            <person name="Buitink J."/>
            <person name="Frugier F."/>
            <person name="Benhamed M."/>
            <person name="Crespi M."/>
            <person name="Gouzy J."/>
            <person name="Gamas P."/>
        </authorList>
    </citation>
    <scope>NUCLEOTIDE SEQUENCE [LARGE SCALE GENOMIC DNA]</scope>
    <source>
        <strain evidence="11">cv. Jemalong A17</strain>
    </source>
</reference>
<dbReference type="eggNOG" id="KOG0176">
    <property type="taxonomic scope" value="Eukaryota"/>
</dbReference>
<dbReference type="EC" id="3.4.25.1" evidence="8"/>
<dbReference type="GO" id="GO:0043161">
    <property type="term" value="P:proteasome-mediated ubiquitin-dependent protein catabolic process"/>
    <property type="evidence" value="ECO:0000318"/>
    <property type="project" value="GO_Central"/>
</dbReference>
<feature type="region of interest" description="Disordered" evidence="3">
    <location>
        <begin position="37"/>
        <end position="64"/>
    </location>
</feature>
<dbReference type="EMBL" id="CM001222">
    <property type="protein sequence ID" value="AES74804.1"/>
    <property type="molecule type" value="Genomic_DNA"/>
</dbReference>
<feature type="coiled-coil region" evidence="2">
    <location>
        <begin position="83"/>
        <end position="131"/>
    </location>
</feature>
<dbReference type="STRING" id="3880.Q2HWA9"/>
<reference evidence="8" key="9">
    <citation type="journal article" date="2018" name="Nat. Plants">
        <title>Whole-genome landscape of Medicago truncatula symbiotic genes.</title>
        <authorList>
            <person name="Pecrix Y."/>
            <person name="Gamas P."/>
            <person name="Carrere S."/>
        </authorList>
    </citation>
    <scope>NUCLEOTIDE SEQUENCE</scope>
    <source>
        <tissue evidence="8">Leaves</tissue>
    </source>
</reference>
<reference evidence="4" key="2">
    <citation type="submission" date="2007-03" db="EMBL/GenBank/DDBJ databases">
        <authorList>
            <consortium name="The International Medicago Genome Annotation Group"/>
        </authorList>
    </citation>
    <scope>NUCLEOTIDE SEQUENCE</scope>
</reference>
<evidence type="ECO:0000313" key="9">
    <source>
        <dbReference type="EnsemblPlants" id="AES74804"/>
    </source>
</evidence>
<evidence type="ECO:0000256" key="2">
    <source>
        <dbReference type="SAM" id="Coils"/>
    </source>
</evidence>
<evidence type="ECO:0000313" key="11">
    <source>
        <dbReference type="Proteomes" id="UP000265566"/>
    </source>
</evidence>
<evidence type="ECO:0000313" key="8">
    <source>
        <dbReference type="EMBL" id="RHN50112.1"/>
    </source>
</evidence>
<dbReference type="InterPro" id="IPR001353">
    <property type="entry name" value="Proteasome_sua/b"/>
</dbReference>
<evidence type="ECO:0000313" key="10">
    <source>
        <dbReference type="Proteomes" id="UP000002051"/>
    </source>
</evidence>
<dbReference type="PaxDb" id="3880-AES74804"/>
<dbReference type="Proteomes" id="UP000265566">
    <property type="component" value="Chromosome 6"/>
</dbReference>
<proteinExistence type="evidence at transcript level"/>
<keyword evidence="1 4" id="KW-0647">Proteasome</keyword>
<dbReference type="EMBL" id="AC147482">
    <property type="protein sequence ID" value="ABD32505.1"/>
    <property type="molecule type" value="Genomic_DNA"/>
</dbReference>
<sequence length="336" mass="37780">MGGHGDGVWKRYIELEKQRTKVDSGIEEKEVEIEDLKSEMRDAKEEEDRIPNEDDYRYGEDPDLEEEDFYEEDLDGKGEDSILLSLEQERMDVNENLSDSKKSLKIAVRCLARLMAKKDFILDEYTKLKNKQMQLGTTAIGLKFKEGVVLAAEKRITWPTSPLYPGIVQNIMEIDNNICIAVTVTVTGSIANASKLVGEARTLALANNISRCQPMVVDSMCQKLSYELADQIHPFVVSLIAGHDNNRPSLYYSDPFGSFQQCNAKAIGLRSEGADRSLEEQFNQDLTLEKAETIALSILKQVMGEKVTPNNVDIAKVAPAYHLYTFSELEAVISRL</sequence>
<evidence type="ECO:0000256" key="3">
    <source>
        <dbReference type="SAM" id="MobiDB-lite"/>
    </source>
</evidence>
<dbReference type="PANTHER" id="PTHR11599">
    <property type="entry name" value="PROTEASOME SUBUNIT ALPHA/BETA"/>
    <property type="match status" value="1"/>
</dbReference>
<dbReference type="InterPro" id="IPR029055">
    <property type="entry name" value="Ntn_hydrolases_N"/>
</dbReference>
<dbReference type="EMBL" id="PSQE01000006">
    <property type="protein sequence ID" value="RHN50112.1"/>
    <property type="molecule type" value="Genomic_DNA"/>
</dbReference>